<dbReference type="PANTHER" id="PTHR46875:SF3">
    <property type="entry name" value="CD40 MOLECULE, TNF RECEPTOR SUPERFAMILY MEMBER 5"/>
    <property type="match status" value="1"/>
</dbReference>
<feature type="disulfide bond" evidence="1">
    <location>
        <begin position="198"/>
        <end position="216"/>
    </location>
</feature>
<dbReference type="PANTHER" id="PTHR46875">
    <property type="entry name" value="TUMOR NECROSIS FACTOR RECEPTOR SUPERFAMILY MEMBER 5"/>
    <property type="match status" value="1"/>
</dbReference>
<dbReference type="GO" id="GO:0035631">
    <property type="term" value="C:CD40 receptor complex"/>
    <property type="evidence" value="ECO:0007669"/>
    <property type="project" value="TreeGrafter"/>
</dbReference>
<keyword evidence="3" id="KW-0812">Transmembrane</keyword>
<feature type="non-terminal residue" evidence="6">
    <location>
        <position position="392"/>
    </location>
</feature>
<evidence type="ECO:0000313" key="6">
    <source>
        <dbReference type="EMBL" id="KAA8591434.1"/>
    </source>
</evidence>
<dbReference type="Proteomes" id="UP000327493">
    <property type="component" value="Chromosome 7"/>
</dbReference>
<proteinExistence type="predicted"/>
<feature type="transmembrane region" description="Helical" evidence="3">
    <location>
        <begin position="224"/>
        <end position="247"/>
    </location>
</feature>
<dbReference type="EMBL" id="VOFY01000007">
    <property type="protein sequence ID" value="KAA8591434.1"/>
    <property type="molecule type" value="Genomic_DNA"/>
</dbReference>
<protein>
    <recommendedName>
        <fullName evidence="5">TNFR-Cys domain-containing protein</fullName>
    </recommendedName>
</protein>
<feature type="region of interest" description="Disordered" evidence="2">
    <location>
        <begin position="275"/>
        <end position="313"/>
    </location>
</feature>
<keyword evidence="3" id="KW-0472">Membrane</keyword>
<evidence type="ECO:0000259" key="5">
    <source>
        <dbReference type="PROSITE" id="PS50050"/>
    </source>
</evidence>
<dbReference type="InterPro" id="IPR052135">
    <property type="entry name" value="TNFRSF5"/>
</dbReference>
<feature type="disulfide bond" evidence="1">
    <location>
        <begin position="177"/>
        <end position="192"/>
    </location>
</feature>
<evidence type="ECO:0000256" key="3">
    <source>
        <dbReference type="SAM" id="Phobius"/>
    </source>
</evidence>
<comment type="caution">
    <text evidence="6">The sequence shown here is derived from an EMBL/GenBank/DDBJ whole genome shotgun (WGS) entry which is preliminary data.</text>
</comment>
<evidence type="ECO:0000256" key="1">
    <source>
        <dbReference type="PROSITE-ProRule" id="PRU00206"/>
    </source>
</evidence>
<organism evidence="6 7">
    <name type="scientific">Etheostoma spectabile</name>
    <name type="common">orangethroat darter</name>
    <dbReference type="NCBI Taxonomy" id="54343"/>
    <lineage>
        <taxon>Eukaryota</taxon>
        <taxon>Metazoa</taxon>
        <taxon>Chordata</taxon>
        <taxon>Craniata</taxon>
        <taxon>Vertebrata</taxon>
        <taxon>Euteleostomi</taxon>
        <taxon>Actinopterygii</taxon>
        <taxon>Neopterygii</taxon>
        <taxon>Teleostei</taxon>
        <taxon>Neoteleostei</taxon>
        <taxon>Acanthomorphata</taxon>
        <taxon>Eupercaria</taxon>
        <taxon>Perciformes</taxon>
        <taxon>Percoidei</taxon>
        <taxon>Percidae</taxon>
        <taxon>Etheostomatinae</taxon>
        <taxon>Etheostoma</taxon>
    </lineage>
</organism>
<keyword evidence="3" id="KW-1133">Transmembrane helix</keyword>
<keyword evidence="4" id="KW-0732">Signal</keyword>
<feature type="signal peptide" evidence="4">
    <location>
        <begin position="1"/>
        <end position="50"/>
    </location>
</feature>
<reference evidence="6 7" key="1">
    <citation type="submission" date="2019-08" db="EMBL/GenBank/DDBJ databases">
        <title>A chromosome-level genome assembly, high-density linkage maps, and genome scans reveal the genomic architecture of hybrid incompatibilities underlying speciation via character displacement in darters (Percidae: Etheostominae).</title>
        <authorList>
            <person name="Moran R.L."/>
            <person name="Catchen J.M."/>
            <person name="Fuller R.C."/>
        </authorList>
    </citation>
    <scope>NUCLEOTIDE SEQUENCE [LARGE SCALE GENOMIC DNA]</scope>
    <source>
        <strain evidence="6">EspeVRDwgs_2016</strain>
        <tissue evidence="6">Muscle</tissue>
    </source>
</reference>
<dbReference type="AlphaFoldDB" id="A0A5J5DCF0"/>
<keyword evidence="7" id="KW-1185">Reference proteome</keyword>
<dbReference type="SUPFAM" id="SSF57586">
    <property type="entry name" value="TNF receptor-like"/>
    <property type="match status" value="2"/>
</dbReference>
<feature type="disulfide bond" evidence="1">
    <location>
        <begin position="156"/>
        <end position="174"/>
    </location>
</feature>
<dbReference type="InterPro" id="IPR001368">
    <property type="entry name" value="TNFR/NGFR_Cys_rich_reg"/>
</dbReference>
<gene>
    <name evidence="6" type="ORF">FQN60_002377</name>
</gene>
<name>A0A5J5DCF0_9PERO</name>
<accession>A0A5J5DCF0</accession>
<dbReference type="GO" id="GO:0002768">
    <property type="term" value="P:immune response-regulating cell surface receptor signaling pathway"/>
    <property type="evidence" value="ECO:0007669"/>
    <property type="project" value="TreeGrafter"/>
</dbReference>
<keyword evidence="1" id="KW-1015">Disulfide bond</keyword>
<dbReference type="GO" id="GO:0009897">
    <property type="term" value="C:external side of plasma membrane"/>
    <property type="evidence" value="ECO:0007669"/>
    <property type="project" value="TreeGrafter"/>
</dbReference>
<sequence length="392" mass="42906">QPLLSLHSSRRDRSSTGTQTVWTRTETTFRKMHALLLLLLLLGFVAMTTAQPQCDPLTEHELDGQCCKMCGPGTRMSSSSPPSSCQDPQCVDCGDNEYQEKYTKETKCQRQPYCDPHKNFQTAVHKSKKKQSPCVCKEGFHCSSKECITCVPHTPCKPGYGVQNIATHMEDTVCQKCPEGTFSNDSSWHSVCMEWTECESGYRIRQSGTDVSDNICEETSRRHIVLIVVLALGIGALAILGIVYWLCKEDAHGKVCVGSCFGDGRQPLRETKVLITNPTDATDEESMKLPELQSSQEEGGAGTPEENEDQQSQEISAGLFLTENGKLASPRVGEPGGDLRQAHFRDDGEHDLLALGRIRVLQVLVEPGLQRPGALSGGHFGDPAGIFCCPGA</sequence>
<feature type="domain" description="TNFR-Cys" evidence="5">
    <location>
        <begin position="135"/>
        <end position="174"/>
    </location>
</feature>
<feature type="repeat" description="TNFR-Cys" evidence="1">
    <location>
        <begin position="135"/>
        <end position="174"/>
    </location>
</feature>
<dbReference type="CDD" id="cd13422">
    <property type="entry name" value="TNFRSF5_teleost"/>
    <property type="match status" value="1"/>
</dbReference>
<feature type="non-terminal residue" evidence="6">
    <location>
        <position position="1"/>
    </location>
</feature>
<feature type="chain" id="PRO_5023852179" description="TNFR-Cys domain-containing protein" evidence="4">
    <location>
        <begin position="51"/>
        <end position="392"/>
    </location>
</feature>
<comment type="caution">
    <text evidence="1">Lacks conserved residue(s) required for the propagation of feature annotation.</text>
</comment>
<feature type="domain" description="TNFR-Cys" evidence="5">
    <location>
        <begin position="176"/>
        <end position="216"/>
    </location>
</feature>
<dbReference type="SMART" id="SM00208">
    <property type="entry name" value="TNFR"/>
    <property type="match status" value="3"/>
</dbReference>
<evidence type="ECO:0000256" key="4">
    <source>
        <dbReference type="SAM" id="SignalP"/>
    </source>
</evidence>
<evidence type="ECO:0000256" key="2">
    <source>
        <dbReference type="SAM" id="MobiDB-lite"/>
    </source>
</evidence>
<evidence type="ECO:0000313" key="7">
    <source>
        <dbReference type="Proteomes" id="UP000327493"/>
    </source>
</evidence>
<dbReference type="Gene3D" id="2.10.50.10">
    <property type="entry name" value="Tumor Necrosis Factor Receptor, subunit A, domain 2"/>
    <property type="match status" value="3"/>
</dbReference>
<dbReference type="InterPro" id="IPR034053">
    <property type="entry name" value="TNFRSF5_N_teleost"/>
</dbReference>
<feature type="repeat" description="TNFR-Cys" evidence="1">
    <location>
        <begin position="176"/>
        <end position="216"/>
    </location>
</feature>
<dbReference type="PROSITE" id="PS50050">
    <property type="entry name" value="TNFR_NGFR_2"/>
    <property type="match status" value="2"/>
</dbReference>